<dbReference type="SMART" id="SM00065">
    <property type="entry name" value="GAF"/>
    <property type="match status" value="1"/>
</dbReference>
<dbReference type="Gene3D" id="3.30.450.40">
    <property type="match status" value="1"/>
</dbReference>
<dbReference type="Pfam" id="PF01590">
    <property type="entry name" value="GAF"/>
    <property type="match status" value="1"/>
</dbReference>
<feature type="compositionally biased region" description="Low complexity" evidence="2">
    <location>
        <begin position="629"/>
        <end position="650"/>
    </location>
</feature>
<dbReference type="InterPro" id="IPR001932">
    <property type="entry name" value="PPM-type_phosphatase-like_dom"/>
</dbReference>
<feature type="compositionally biased region" description="Low complexity" evidence="2">
    <location>
        <begin position="577"/>
        <end position="621"/>
    </location>
</feature>
<feature type="domain" description="PAS" evidence="3">
    <location>
        <begin position="34"/>
        <end position="79"/>
    </location>
</feature>
<dbReference type="PANTHER" id="PTHR43156">
    <property type="entry name" value="STAGE II SPORULATION PROTEIN E-RELATED"/>
    <property type="match status" value="1"/>
</dbReference>
<dbReference type="Gene3D" id="3.30.450.20">
    <property type="entry name" value="PAS domain"/>
    <property type="match status" value="2"/>
</dbReference>
<dbReference type="InterPro" id="IPR003018">
    <property type="entry name" value="GAF"/>
</dbReference>
<dbReference type="Pfam" id="PF13581">
    <property type="entry name" value="HATPase_c_2"/>
    <property type="match status" value="1"/>
</dbReference>
<dbReference type="InterPro" id="IPR052016">
    <property type="entry name" value="Bact_Sigma-Reg"/>
</dbReference>
<dbReference type="PANTHER" id="PTHR43156:SF2">
    <property type="entry name" value="STAGE II SPORULATION PROTEIN E"/>
    <property type="match status" value="1"/>
</dbReference>
<dbReference type="Pfam" id="PF13426">
    <property type="entry name" value="PAS_9"/>
    <property type="match status" value="1"/>
</dbReference>
<keyword evidence="1" id="KW-0378">Hydrolase</keyword>
<dbReference type="SMART" id="SM00331">
    <property type="entry name" value="PP2C_SIG"/>
    <property type="match status" value="1"/>
</dbReference>
<accession>A0ABQ2XGD3</accession>
<reference evidence="5" key="1">
    <citation type="journal article" date="2019" name="Int. J. Syst. Evol. Microbiol.">
        <title>The Global Catalogue of Microorganisms (GCM) 10K type strain sequencing project: providing services to taxonomists for standard genome sequencing and annotation.</title>
        <authorList>
            <consortium name="The Broad Institute Genomics Platform"/>
            <consortium name="The Broad Institute Genome Sequencing Center for Infectious Disease"/>
            <person name="Wu L."/>
            <person name="Ma J."/>
        </authorList>
    </citation>
    <scope>NUCLEOTIDE SEQUENCE [LARGE SCALE GENOMIC DNA]</scope>
    <source>
        <strain evidence="5">JCM 4866</strain>
    </source>
</reference>
<dbReference type="EMBL" id="BMWC01000008">
    <property type="protein sequence ID" value="GGX15636.1"/>
    <property type="molecule type" value="Genomic_DNA"/>
</dbReference>
<keyword evidence="5" id="KW-1185">Reference proteome</keyword>
<organism evidence="4 5">
    <name type="scientific">Streptomyces lomondensis</name>
    <dbReference type="NCBI Taxonomy" id="68229"/>
    <lineage>
        <taxon>Bacteria</taxon>
        <taxon>Bacillati</taxon>
        <taxon>Actinomycetota</taxon>
        <taxon>Actinomycetes</taxon>
        <taxon>Kitasatosporales</taxon>
        <taxon>Streptomycetaceae</taxon>
        <taxon>Streptomyces</taxon>
    </lineage>
</organism>
<dbReference type="CDD" id="cd16936">
    <property type="entry name" value="HATPase_RsbW-like"/>
    <property type="match status" value="1"/>
</dbReference>
<dbReference type="Pfam" id="PF08448">
    <property type="entry name" value="PAS_4"/>
    <property type="match status" value="1"/>
</dbReference>
<evidence type="ECO:0000313" key="4">
    <source>
        <dbReference type="EMBL" id="GGX15636.1"/>
    </source>
</evidence>
<evidence type="ECO:0000256" key="1">
    <source>
        <dbReference type="ARBA" id="ARBA00022801"/>
    </source>
</evidence>
<dbReference type="InterPro" id="IPR029016">
    <property type="entry name" value="GAF-like_dom_sf"/>
</dbReference>
<dbReference type="CDD" id="cd00130">
    <property type="entry name" value="PAS"/>
    <property type="match status" value="1"/>
</dbReference>
<feature type="compositionally biased region" description="Low complexity" evidence="2">
    <location>
        <begin position="721"/>
        <end position="754"/>
    </location>
</feature>
<gene>
    <name evidence="4" type="ORF">GCM10010383_52030</name>
</gene>
<dbReference type="InterPro" id="IPR035965">
    <property type="entry name" value="PAS-like_dom_sf"/>
</dbReference>
<dbReference type="Gene3D" id="3.60.40.10">
    <property type="entry name" value="PPM-type phosphatase domain"/>
    <property type="match status" value="2"/>
</dbReference>
<dbReference type="PROSITE" id="PS50112">
    <property type="entry name" value="PAS"/>
    <property type="match status" value="1"/>
</dbReference>
<evidence type="ECO:0000313" key="5">
    <source>
        <dbReference type="Proteomes" id="UP000617743"/>
    </source>
</evidence>
<feature type="region of interest" description="Disordered" evidence="2">
    <location>
        <begin position="569"/>
        <end position="786"/>
    </location>
</feature>
<protein>
    <recommendedName>
        <fullName evidence="3">PAS domain-containing protein</fullName>
    </recommendedName>
</protein>
<feature type="compositionally biased region" description="Low complexity" evidence="2">
    <location>
        <begin position="678"/>
        <end position="699"/>
    </location>
</feature>
<evidence type="ECO:0000256" key="2">
    <source>
        <dbReference type="SAM" id="MobiDB-lite"/>
    </source>
</evidence>
<proteinExistence type="predicted"/>
<dbReference type="InterPro" id="IPR036457">
    <property type="entry name" value="PPM-type-like_dom_sf"/>
</dbReference>
<dbReference type="Pfam" id="PF07228">
    <property type="entry name" value="SpoIIE"/>
    <property type="match status" value="2"/>
</dbReference>
<dbReference type="SUPFAM" id="SSF55781">
    <property type="entry name" value="GAF domain-like"/>
    <property type="match status" value="1"/>
</dbReference>
<dbReference type="SUPFAM" id="SSF55874">
    <property type="entry name" value="ATPase domain of HSP90 chaperone/DNA topoisomerase II/histidine kinase"/>
    <property type="match status" value="1"/>
</dbReference>
<dbReference type="InterPro" id="IPR000014">
    <property type="entry name" value="PAS"/>
</dbReference>
<dbReference type="InterPro" id="IPR036890">
    <property type="entry name" value="HATPase_C_sf"/>
</dbReference>
<comment type="caution">
    <text evidence="4">The sequence shown here is derived from an EMBL/GenBank/DDBJ whole genome shotgun (WGS) entry which is preliminary data.</text>
</comment>
<sequence length="1080" mass="112834">MHISGVCLIPRESEMTDMEQPVTLGRATRSSGEGPETLEALVGEALTARVTLDDRGTVTGWNAGAERLLGYSAGQMTGRRAADLLAEPIPVRGGMPALAGLPRWNGDVALRHRDGRKLTVRLLAHHREPGTGAPAWLIVSALTGEQPRPDLDDALVSWSFAQSPCCALALYDTRLRLRRANADMERSVALTEEEMRGLRVCEIVDNDAGVRAELSMARVLRTGEPQYDENYLRAPGEDHEHAWSVFTSALRDEEGTIRGVCLSAHDMTEQFWARKRLQLIAEAGRRIGSTLDVTRTAQELADVTVPVLADFVSVDLLAELDDLHEPPAHRVPADGPLLLRRVALRSVTPGVPEAVGPIGRVESYPEGSAPFESMRTGRPAVHAVTDAAVTGWPAYDPARAARVRTLGIHSVMTVPLAARGTTLGVAFFVRYRTPEPFRHDDQVLAGELAARAAVSIDNARRYSRERATAVTLQRSLLPQRLPRQAAVEVASRYLPAGAHAGVGGDWFDVIPLSGARVALVVGDVVGHGLHASATMGRLRTAVRTLADIDLPCDELLTHLDDLVARLSTEEEDGDARGGAAAGSAAPAAPADASGRAAPVAPADGSGRAASAAPAEAFGHAETSGHADVSGRAGPAAPGADASGRAGPAAPVDGSGRAASAAPAEAFGHAETSGHADVSGRAGPAAPGADASGRAGPAAPVDGSGRAGPAAPAEGFGHVETSGPADASGRAGPAAPADASGHAAPVAPADASGHAETSWPADTSGPAEISGTPDQAGYAETDETPDQAVYAETYRYPEPAGYAETYRYPEPAGYAETSGDVGATCLYVVYDPVSRRCCLAGAGHPVPAVVSPDGTVGLVGLPAAPPLGVGGLPYEATEVELPEGSLLALYTNGLIETRDRDLDDGVHRLREALARPAPSLDALCDRVLADLLPQPQRPSDDVALLIARTRALDANQVATWAVPDDPSAVAQTRKDVVAQLERWGLSDAVFVTELVVSELVTNAIRHAEPPIQLRLIHDTTLICEVSDGGNTAPHLRRARSYDEGGRGLLLVAQLTERWGTRQGATGKTIWAEQSLSVPSFQ</sequence>
<dbReference type="InterPro" id="IPR003594">
    <property type="entry name" value="HATPase_dom"/>
</dbReference>
<name>A0ABQ2XGD3_9ACTN</name>
<dbReference type="Gene3D" id="3.30.565.10">
    <property type="entry name" value="Histidine kinase-like ATPase, C-terminal domain"/>
    <property type="match status" value="1"/>
</dbReference>
<dbReference type="Proteomes" id="UP000617743">
    <property type="component" value="Unassembled WGS sequence"/>
</dbReference>
<evidence type="ECO:0000259" key="3">
    <source>
        <dbReference type="PROSITE" id="PS50112"/>
    </source>
</evidence>
<dbReference type="InterPro" id="IPR013656">
    <property type="entry name" value="PAS_4"/>
</dbReference>
<feature type="compositionally biased region" description="Low complexity" evidence="2">
    <location>
        <begin position="657"/>
        <end position="669"/>
    </location>
</feature>
<dbReference type="SUPFAM" id="SSF55785">
    <property type="entry name" value="PYP-like sensor domain (PAS domain)"/>
    <property type="match status" value="2"/>
</dbReference>